<gene>
    <name evidence="2" type="ORF">GCM10025881_35190</name>
</gene>
<protein>
    <submittedName>
        <fullName evidence="2">Uncharacterized protein</fullName>
    </submittedName>
</protein>
<feature type="transmembrane region" description="Helical" evidence="1">
    <location>
        <begin position="6"/>
        <end position="29"/>
    </location>
</feature>
<keyword evidence="1" id="KW-1133">Transmembrane helix</keyword>
<dbReference type="Proteomes" id="UP001157034">
    <property type="component" value="Unassembled WGS sequence"/>
</dbReference>
<keyword evidence="1" id="KW-0812">Transmembrane</keyword>
<reference evidence="3" key="1">
    <citation type="journal article" date="2019" name="Int. J. Syst. Evol. Microbiol.">
        <title>The Global Catalogue of Microorganisms (GCM) 10K type strain sequencing project: providing services to taxonomists for standard genome sequencing and annotation.</title>
        <authorList>
            <consortium name="The Broad Institute Genomics Platform"/>
            <consortium name="The Broad Institute Genome Sequencing Center for Infectious Disease"/>
            <person name="Wu L."/>
            <person name="Ma J."/>
        </authorList>
    </citation>
    <scope>NUCLEOTIDE SEQUENCE [LARGE SCALE GENOMIC DNA]</scope>
    <source>
        <strain evidence="3">NBRC 108894</strain>
    </source>
</reference>
<comment type="caution">
    <text evidence="2">The sequence shown here is derived from an EMBL/GenBank/DDBJ whole genome shotgun (WGS) entry which is preliminary data.</text>
</comment>
<name>A0ABQ6KAY5_9MICO</name>
<sequence>MHSYRVLGIIALGAIVLAAICFTAVDITIDSANGCLGVRRICSEHQVPSTAVGYAALGVLSLLISTLFAAGWLIGMLRHPEPDEPLPRVRLLPRVVEEEL</sequence>
<keyword evidence="1" id="KW-0472">Membrane</keyword>
<keyword evidence="3" id="KW-1185">Reference proteome</keyword>
<evidence type="ECO:0000256" key="1">
    <source>
        <dbReference type="SAM" id="Phobius"/>
    </source>
</evidence>
<organism evidence="2 3">
    <name type="scientific">Pseudolysinimonas kribbensis</name>
    <dbReference type="NCBI Taxonomy" id="433641"/>
    <lineage>
        <taxon>Bacteria</taxon>
        <taxon>Bacillati</taxon>
        <taxon>Actinomycetota</taxon>
        <taxon>Actinomycetes</taxon>
        <taxon>Micrococcales</taxon>
        <taxon>Microbacteriaceae</taxon>
        <taxon>Pseudolysinimonas</taxon>
    </lineage>
</organism>
<feature type="transmembrane region" description="Helical" evidence="1">
    <location>
        <begin position="50"/>
        <end position="74"/>
    </location>
</feature>
<evidence type="ECO:0000313" key="2">
    <source>
        <dbReference type="EMBL" id="GMA96695.1"/>
    </source>
</evidence>
<accession>A0ABQ6KAY5</accession>
<proteinExistence type="predicted"/>
<evidence type="ECO:0000313" key="3">
    <source>
        <dbReference type="Proteomes" id="UP001157034"/>
    </source>
</evidence>
<dbReference type="EMBL" id="BSVB01000001">
    <property type="protein sequence ID" value="GMA96695.1"/>
    <property type="molecule type" value="Genomic_DNA"/>
</dbReference>